<dbReference type="EMBL" id="FNVK01000021">
    <property type="protein sequence ID" value="SEG00478.1"/>
    <property type="molecule type" value="Genomic_DNA"/>
</dbReference>
<dbReference type="Proteomes" id="UP000236751">
    <property type="component" value="Unassembled WGS sequence"/>
</dbReference>
<protein>
    <submittedName>
        <fullName evidence="1">Uncharacterized protein</fullName>
    </submittedName>
</protein>
<gene>
    <name evidence="1" type="ORF">SAMN05216403_12128</name>
</gene>
<proteinExistence type="predicted"/>
<organism evidence="1 2">
    <name type="scientific">Nitrosospira multiformis (strain ATCC 25196 / NCIMB 11849 / C 71)</name>
    <dbReference type="NCBI Taxonomy" id="323848"/>
    <lineage>
        <taxon>Bacteria</taxon>
        <taxon>Pseudomonadati</taxon>
        <taxon>Pseudomonadota</taxon>
        <taxon>Betaproteobacteria</taxon>
        <taxon>Nitrosomonadales</taxon>
        <taxon>Nitrosomonadaceae</taxon>
        <taxon>Nitrosospira</taxon>
    </lineage>
</organism>
<dbReference type="AlphaFoldDB" id="A0A1H5WMB8"/>
<evidence type="ECO:0000313" key="2">
    <source>
        <dbReference type="Proteomes" id="UP000236751"/>
    </source>
</evidence>
<accession>A0A1H5WMB8</accession>
<sequence length="31" mass="3502">MPVELMIPNTIMAGKKTVASRLAYIEENLMH</sequence>
<evidence type="ECO:0000313" key="1">
    <source>
        <dbReference type="EMBL" id="SEG00478.1"/>
    </source>
</evidence>
<reference evidence="1 2" key="1">
    <citation type="submission" date="2016-10" db="EMBL/GenBank/DDBJ databases">
        <authorList>
            <person name="de Groot N.N."/>
        </authorList>
    </citation>
    <scope>NUCLEOTIDE SEQUENCE [LARGE SCALE GENOMIC DNA]</scope>
    <source>
        <strain evidence="1 2">Nl13</strain>
    </source>
</reference>
<name>A0A1H5WMB8_NITMU</name>